<accession>A0AA35SAX9</accession>
<keyword evidence="2" id="KW-1133">Transmembrane helix</keyword>
<reference evidence="4" key="1">
    <citation type="submission" date="2023-03" db="EMBL/GenBank/DDBJ databases">
        <authorList>
            <person name="Steffen K."/>
            <person name="Cardenas P."/>
        </authorList>
    </citation>
    <scope>NUCLEOTIDE SEQUENCE</scope>
</reference>
<name>A0AA35SAX9_GEOBA</name>
<evidence type="ECO:0000313" key="5">
    <source>
        <dbReference type="Proteomes" id="UP001174909"/>
    </source>
</evidence>
<keyword evidence="2" id="KW-0812">Transmembrane</keyword>
<comment type="caution">
    <text evidence="4">The sequence shown here is derived from an EMBL/GenBank/DDBJ whole genome shotgun (WGS) entry which is preliminary data.</text>
</comment>
<feature type="compositionally biased region" description="Low complexity" evidence="1">
    <location>
        <begin position="53"/>
        <end position="77"/>
    </location>
</feature>
<feature type="transmembrane region" description="Helical" evidence="2">
    <location>
        <begin position="278"/>
        <end position="304"/>
    </location>
</feature>
<evidence type="ECO:0000313" key="4">
    <source>
        <dbReference type="EMBL" id="CAI8025762.1"/>
    </source>
</evidence>
<sequence>MPSTRRKTSWTAEPRGHVWRCAAVKTLWTCLLVVSWHCPAGVLGDNSSSSITPYTSASSTVAPSPTSPSPSFSSSSPHPSPTSLPPTPTPTPPVSKPFLNYMLSGKLHLMIQTINIFIYTGEGEGYYNLTEKDYPALESQPSHQVANVSSYQLNFTKQYFYNNTGSFVFTFILKQEPSSTDQMWYISSFTHRNRTATDHSNSSDVCSFSYSGMSAVHAPSDLTYFCSGIGFRGDCVDSEIKSEVQFSGLFIQAFQTPSSKSTYVDCGAKDHNNSIIDVVVGSVIGATIGIAIIIIAATLVIKVIGKKVRWRKYNLLDD</sequence>
<feature type="compositionally biased region" description="Pro residues" evidence="1">
    <location>
        <begin position="78"/>
        <end position="91"/>
    </location>
</feature>
<feature type="region of interest" description="Disordered" evidence="1">
    <location>
        <begin position="53"/>
        <end position="91"/>
    </location>
</feature>
<dbReference type="EMBL" id="CASHTH010002178">
    <property type="protein sequence ID" value="CAI8025762.1"/>
    <property type="molecule type" value="Genomic_DNA"/>
</dbReference>
<keyword evidence="2" id="KW-0472">Membrane</keyword>
<gene>
    <name evidence="4" type="ORF">GBAR_LOCUS14860</name>
</gene>
<dbReference type="AlphaFoldDB" id="A0AA35SAX9"/>
<dbReference type="Proteomes" id="UP001174909">
    <property type="component" value="Unassembled WGS sequence"/>
</dbReference>
<organism evidence="4 5">
    <name type="scientific">Geodia barretti</name>
    <name type="common">Barrett's horny sponge</name>
    <dbReference type="NCBI Taxonomy" id="519541"/>
    <lineage>
        <taxon>Eukaryota</taxon>
        <taxon>Metazoa</taxon>
        <taxon>Porifera</taxon>
        <taxon>Demospongiae</taxon>
        <taxon>Heteroscleromorpha</taxon>
        <taxon>Tetractinellida</taxon>
        <taxon>Astrophorina</taxon>
        <taxon>Geodiidae</taxon>
        <taxon>Geodia</taxon>
    </lineage>
</organism>
<keyword evidence="3" id="KW-0732">Signal</keyword>
<keyword evidence="5" id="KW-1185">Reference proteome</keyword>
<evidence type="ECO:0000256" key="3">
    <source>
        <dbReference type="SAM" id="SignalP"/>
    </source>
</evidence>
<proteinExistence type="predicted"/>
<feature type="signal peptide" evidence="3">
    <location>
        <begin position="1"/>
        <end position="44"/>
    </location>
</feature>
<evidence type="ECO:0000256" key="1">
    <source>
        <dbReference type="SAM" id="MobiDB-lite"/>
    </source>
</evidence>
<evidence type="ECO:0000256" key="2">
    <source>
        <dbReference type="SAM" id="Phobius"/>
    </source>
</evidence>
<protein>
    <submittedName>
        <fullName evidence="4">Uncharacterized protein</fullName>
    </submittedName>
</protein>
<feature type="chain" id="PRO_5041402735" evidence="3">
    <location>
        <begin position="45"/>
        <end position="318"/>
    </location>
</feature>